<dbReference type="PANTHER" id="PTHR11610">
    <property type="entry name" value="LIPASE"/>
    <property type="match status" value="1"/>
</dbReference>
<evidence type="ECO:0000313" key="11">
    <source>
        <dbReference type="RefSeq" id="XP_015516093.1"/>
    </source>
</evidence>
<evidence type="ECO:0000256" key="4">
    <source>
        <dbReference type="ARBA" id="ARBA00013179"/>
    </source>
</evidence>
<dbReference type="GeneID" id="107221569"/>
<evidence type="ECO:0000256" key="3">
    <source>
        <dbReference type="ARBA" id="ARBA00010701"/>
    </source>
</evidence>
<evidence type="ECO:0000256" key="5">
    <source>
        <dbReference type="ARBA" id="ARBA00022525"/>
    </source>
</evidence>
<dbReference type="GO" id="GO:0017171">
    <property type="term" value="F:serine hydrolase activity"/>
    <property type="evidence" value="ECO:0007669"/>
    <property type="project" value="TreeGrafter"/>
</dbReference>
<feature type="domain" description="Lipase" evidence="9">
    <location>
        <begin position="33"/>
        <end position="305"/>
    </location>
</feature>
<dbReference type="FunCoup" id="A0A6J0BQG4">
    <property type="interactions" value="17"/>
</dbReference>
<name>A0A6J0BQG4_NEOLC</name>
<dbReference type="InterPro" id="IPR029058">
    <property type="entry name" value="AB_hydrolase_fold"/>
</dbReference>
<dbReference type="RefSeq" id="XP_015516093.1">
    <property type="nucleotide sequence ID" value="XM_015660607.2"/>
</dbReference>
<evidence type="ECO:0000256" key="7">
    <source>
        <dbReference type="RuleBase" id="RU004262"/>
    </source>
</evidence>
<keyword evidence="5" id="KW-0964">Secreted</keyword>
<dbReference type="PANTHER" id="PTHR11610:SF173">
    <property type="entry name" value="LIPASE DOMAIN-CONTAINING PROTEIN-RELATED"/>
    <property type="match status" value="1"/>
</dbReference>
<dbReference type="InterPro" id="IPR000734">
    <property type="entry name" value="TAG_lipase"/>
</dbReference>
<dbReference type="GO" id="GO:0016042">
    <property type="term" value="P:lipid catabolic process"/>
    <property type="evidence" value="ECO:0007669"/>
    <property type="project" value="TreeGrafter"/>
</dbReference>
<dbReference type="Pfam" id="PF00151">
    <property type="entry name" value="Lipase"/>
    <property type="match status" value="1"/>
</dbReference>
<dbReference type="OrthoDB" id="199913at2759"/>
<comment type="similarity">
    <text evidence="3 7">Belongs to the AB hydrolase superfamily. Lipase family.</text>
</comment>
<accession>A0A6J0BQG4</accession>
<dbReference type="CDD" id="cd00707">
    <property type="entry name" value="Pancreat_lipase_like"/>
    <property type="match status" value="1"/>
</dbReference>
<evidence type="ECO:0000256" key="8">
    <source>
        <dbReference type="SAM" id="SignalP"/>
    </source>
</evidence>
<organism evidence="11">
    <name type="scientific">Neodiprion lecontei</name>
    <name type="common">Redheaded pine sawfly</name>
    <dbReference type="NCBI Taxonomy" id="441921"/>
    <lineage>
        <taxon>Eukaryota</taxon>
        <taxon>Metazoa</taxon>
        <taxon>Ecdysozoa</taxon>
        <taxon>Arthropoda</taxon>
        <taxon>Hexapoda</taxon>
        <taxon>Insecta</taxon>
        <taxon>Pterygota</taxon>
        <taxon>Neoptera</taxon>
        <taxon>Endopterygota</taxon>
        <taxon>Hymenoptera</taxon>
        <taxon>Tenthredinoidea</taxon>
        <taxon>Diprionidae</taxon>
        <taxon>Diprioninae</taxon>
        <taxon>Neodiprion</taxon>
    </lineage>
</organism>
<dbReference type="InterPro" id="IPR033906">
    <property type="entry name" value="Lipase_N"/>
</dbReference>
<dbReference type="GO" id="GO:0005615">
    <property type="term" value="C:extracellular space"/>
    <property type="evidence" value="ECO:0007669"/>
    <property type="project" value="TreeGrafter"/>
</dbReference>
<sequence>MIRFAGLLFLWLPIAMAADTTYTPCTLCLYQASSSKLAATKVRLYTGEDVDTYTEVESTEALSLFDQMDVSKPTVVYTHGLYGTPSWQSTKAIIDAYLQRGEHNVLYMNWANIAVSAYVYAARSVPGVGYTLATILNEWVAAGLNSSSLHLVGHSMGAEISGYAGRYANFTVPRIVGLDPAGPLFYTILDHINTDDADFVQVIHSDDGVIGLNSDVGHVDFYPNGGTNLQPGCGLAGHICSHLRACFYYAESVRNESAYVGQICDSYRKFKKGSCDSNEVAVMGYATPTTASGKYYFQTNSDTPYGRGVQGTTYDSSTNIVTSTVEDLWEGLTSLFG</sequence>
<dbReference type="EC" id="3.1.1.32" evidence="4"/>
<keyword evidence="6" id="KW-0378">Hydrolase</keyword>
<feature type="chain" id="PRO_5027098441" description="phospholipase A1" evidence="8">
    <location>
        <begin position="18"/>
        <end position="337"/>
    </location>
</feature>
<evidence type="ECO:0000256" key="1">
    <source>
        <dbReference type="ARBA" id="ARBA00000111"/>
    </source>
</evidence>
<evidence type="ECO:0000256" key="2">
    <source>
        <dbReference type="ARBA" id="ARBA00004613"/>
    </source>
</evidence>
<comment type="subcellular location">
    <subcellularLocation>
        <location evidence="2">Secreted</location>
    </subcellularLocation>
</comment>
<proteinExistence type="inferred from homology"/>
<dbReference type="PRINTS" id="PR00821">
    <property type="entry name" value="TAGLIPASE"/>
</dbReference>
<evidence type="ECO:0000313" key="10">
    <source>
        <dbReference type="Proteomes" id="UP000829291"/>
    </source>
</evidence>
<protein>
    <recommendedName>
        <fullName evidence="4">phospholipase A1</fullName>
        <ecNumber evidence="4">3.1.1.32</ecNumber>
    </recommendedName>
</protein>
<gene>
    <name evidence="11" type="primary">LOC107221569</name>
</gene>
<dbReference type="InParanoid" id="A0A6J0BQG4"/>
<dbReference type="KEGG" id="nlo:107221569"/>
<dbReference type="InterPro" id="IPR013818">
    <property type="entry name" value="Lipase"/>
</dbReference>
<dbReference type="SUPFAM" id="SSF53474">
    <property type="entry name" value="alpha/beta-Hydrolases"/>
    <property type="match status" value="1"/>
</dbReference>
<dbReference type="GO" id="GO:0008970">
    <property type="term" value="F:phospholipase A1 activity"/>
    <property type="evidence" value="ECO:0007669"/>
    <property type="project" value="UniProtKB-EC"/>
</dbReference>
<dbReference type="AlphaFoldDB" id="A0A6J0BQG4"/>
<evidence type="ECO:0000256" key="6">
    <source>
        <dbReference type="ARBA" id="ARBA00022801"/>
    </source>
</evidence>
<keyword evidence="8" id="KW-0732">Signal</keyword>
<comment type="catalytic activity">
    <reaction evidence="1">
        <text>a 1,2-diacyl-sn-glycero-3-phosphocholine + H2O = a 2-acyl-sn-glycero-3-phosphocholine + a fatty acid + H(+)</text>
        <dbReference type="Rhea" id="RHEA:18689"/>
        <dbReference type="ChEBI" id="CHEBI:15377"/>
        <dbReference type="ChEBI" id="CHEBI:15378"/>
        <dbReference type="ChEBI" id="CHEBI:28868"/>
        <dbReference type="ChEBI" id="CHEBI:57643"/>
        <dbReference type="ChEBI" id="CHEBI:57875"/>
        <dbReference type="EC" id="3.1.1.32"/>
    </reaction>
</comment>
<evidence type="ECO:0000259" key="9">
    <source>
        <dbReference type="Pfam" id="PF00151"/>
    </source>
</evidence>
<keyword evidence="10" id="KW-1185">Reference proteome</keyword>
<dbReference type="Gene3D" id="3.40.50.1820">
    <property type="entry name" value="alpha/beta hydrolase"/>
    <property type="match status" value="1"/>
</dbReference>
<dbReference type="Proteomes" id="UP000829291">
    <property type="component" value="Chromosome 4"/>
</dbReference>
<reference evidence="11" key="1">
    <citation type="submission" date="2025-08" db="UniProtKB">
        <authorList>
            <consortium name="RefSeq"/>
        </authorList>
    </citation>
    <scope>IDENTIFICATION</scope>
    <source>
        <tissue evidence="11">Thorax and Abdomen</tissue>
    </source>
</reference>
<feature type="signal peptide" evidence="8">
    <location>
        <begin position="1"/>
        <end position="17"/>
    </location>
</feature>